<sequence length="173" mass="17902">MRNSVFLPLVAAAAVALGSGCAGPDGDSLAEQTQAGADVGADVTPEGDGANAEGDVSANDIADEELHGQLVESFPTDQVPLYAGDVVGSLGRMSDYLGLPEWNVDMTTADSFDDVDVAIRDAYSADGWEIASESKNPFGGNMLIARSGDYIATITYQEADNDGTSINYGVSQQ</sequence>
<dbReference type="Proteomes" id="UP000253790">
    <property type="component" value="Chromosome"/>
</dbReference>
<proteinExistence type="predicted"/>
<dbReference type="EMBL" id="CP031229">
    <property type="protein sequence ID" value="AXH96731.1"/>
    <property type="molecule type" value="Genomic_DNA"/>
</dbReference>
<evidence type="ECO:0000256" key="2">
    <source>
        <dbReference type="SAM" id="SignalP"/>
    </source>
</evidence>
<gene>
    <name evidence="3" type="ORF">DV701_11920</name>
</gene>
<keyword evidence="4" id="KW-1185">Reference proteome</keyword>
<dbReference type="PROSITE" id="PS51257">
    <property type="entry name" value="PROKAR_LIPOPROTEIN"/>
    <property type="match status" value="1"/>
</dbReference>
<keyword evidence="2" id="KW-0732">Signal</keyword>
<dbReference type="KEGG" id="orn:DV701_11920"/>
<evidence type="ECO:0000256" key="1">
    <source>
        <dbReference type="SAM" id="MobiDB-lite"/>
    </source>
</evidence>
<evidence type="ECO:0000313" key="4">
    <source>
        <dbReference type="Proteomes" id="UP000253790"/>
    </source>
</evidence>
<dbReference type="RefSeq" id="WP_114928528.1">
    <property type="nucleotide sequence ID" value="NZ_CP031229.1"/>
</dbReference>
<protein>
    <submittedName>
        <fullName evidence="3">Uncharacterized protein</fullName>
    </submittedName>
</protein>
<evidence type="ECO:0000313" key="3">
    <source>
        <dbReference type="EMBL" id="AXH96731.1"/>
    </source>
</evidence>
<accession>A0A345NNX3</accession>
<feature type="region of interest" description="Disordered" evidence="1">
    <location>
        <begin position="24"/>
        <end position="55"/>
    </location>
</feature>
<organism evidence="3 4">
    <name type="scientific">Ornithinimicrobium avium</name>
    <dbReference type="NCBI Taxonomy" id="2283195"/>
    <lineage>
        <taxon>Bacteria</taxon>
        <taxon>Bacillati</taxon>
        <taxon>Actinomycetota</taxon>
        <taxon>Actinomycetes</taxon>
        <taxon>Micrococcales</taxon>
        <taxon>Ornithinimicrobiaceae</taxon>
        <taxon>Ornithinimicrobium</taxon>
    </lineage>
</organism>
<feature type="signal peptide" evidence="2">
    <location>
        <begin position="1"/>
        <end position="22"/>
    </location>
</feature>
<reference evidence="3 4" key="1">
    <citation type="submission" date="2018-07" db="EMBL/GenBank/DDBJ databases">
        <title>Complete genome sequencing of Ornithinimicrobium sp. AMA3305.</title>
        <authorList>
            <person name="Bae J.-W."/>
        </authorList>
    </citation>
    <scope>NUCLEOTIDE SEQUENCE [LARGE SCALE GENOMIC DNA]</scope>
    <source>
        <strain evidence="3 4">AMA3305</strain>
    </source>
</reference>
<dbReference type="AlphaFoldDB" id="A0A345NNX3"/>
<feature type="chain" id="PRO_5038786714" evidence="2">
    <location>
        <begin position="23"/>
        <end position="173"/>
    </location>
</feature>
<name>A0A345NNX3_9MICO</name>